<dbReference type="Proteomes" id="UP001162060">
    <property type="component" value="Unassembled WGS sequence"/>
</dbReference>
<evidence type="ECO:0000313" key="1">
    <source>
        <dbReference type="EMBL" id="CAK7938610.1"/>
    </source>
</evidence>
<evidence type="ECO:0000313" key="2">
    <source>
        <dbReference type="Proteomes" id="UP001162060"/>
    </source>
</evidence>
<dbReference type="AlphaFoldDB" id="A0AAV1UYF9"/>
<protein>
    <submittedName>
        <fullName evidence="1">Uncharacterized protein</fullName>
    </submittedName>
</protein>
<dbReference type="EMBL" id="CAKLBY020000231">
    <property type="protein sequence ID" value="CAK7938610.1"/>
    <property type="molecule type" value="Genomic_DNA"/>
</dbReference>
<name>A0AAV1UYF9_9STRA</name>
<proteinExistence type="predicted"/>
<reference evidence="1" key="1">
    <citation type="submission" date="2024-01" db="EMBL/GenBank/DDBJ databases">
        <authorList>
            <person name="Webb A."/>
        </authorList>
    </citation>
    <scope>NUCLEOTIDE SEQUENCE</scope>
    <source>
        <strain evidence="1">Pm1</strain>
    </source>
</reference>
<organism evidence="1 2">
    <name type="scientific">Peronospora matthiolae</name>
    <dbReference type="NCBI Taxonomy" id="2874970"/>
    <lineage>
        <taxon>Eukaryota</taxon>
        <taxon>Sar</taxon>
        <taxon>Stramenopiles</taxon>
        <taxon>Oomycota</taxon>
        <taxon>Peronosporomycetes</taxon>
        <taxon>Peronosporales</taxon>
        <taxon>Peronosporaceae</taxon>
        <taxon>Peronospora</taxon>
    </lineage>
</organism>
<gene>
    <name evidence="1" type="ORF">PM001_LOCUS23760</name>
</gene>
<accession>A0AAV1UYF9</accession>
<sequence>MEAAAMEAAATEIAEDAQSAMQGYLLTAIEYDDSISPKLA</sequence>
<comment type="caution">
    <text evidence="1">The sequence shown here is derived from an EMBL/GenBank/DDBJ whole genome shotgun (WGS) entry which is preliminary data.</text>
</comment>